<dbReference type="PANTHER" id="PTHR39673:SF5">
    <property type="entry name" value="TUNGSTEN-CONTAINING FORMYLMETHANOFURAN DEHYDROGENASE 2 SUBUNIT C"/>
    <property type="match status" value="1"/>
</dbReference>
<dbReference type="InterPro" id="IPR036485">
    <property type="entry name" value="Glu_synth_asu_C_sf"/>
</dbReference>
<name>A0A369M485_9ACTN</name>
<feature type="domain" description="Glutamate synthase alpha subunit C-terminal" evidence="1">
    <location>
        <begin position="32"/>
        <end position="178"/>
    </location>
</feature>
<dbReference type="Pfam" id="PF01493">
    <property type="entry name" value="GXGXG"/>
    <property type="match status" value="1"/>
</dbReference>
<dbReference type="Proteomes" id="UP000254000">
    <property type="component" value="Unassembled WGS sequence"/>
</dbReference>
<dbReference type="GO" id="GO:0016491">
    <property type="term" value="F:oxidoreductase activity"/>
    <property type="evidence" value="ECO:0007669"/>
    <property type="project" value="InterPro"/>
</dbReference>
<dbReference type="SUPFAM" id="SSF69336">
    <property type="entry name" value="Alpha subunit of glutamate synthase, C-terminal domain"/>
    <property type="match status" value="1"/>
</dbReference>
<evidence type="ECO:0000259" key="1">
    <source>
        <dbReference type="Pfam" id="PF01493"/>
    </source>
</evidence>
<protein>
    <submittedName>
        <fullName evidence="2">Glutamate synthase</fullName>
    </submittedName>
</protein>
<evidence type="ECO:0000313" key="3">
    <source>
        <dbReference type="Proteomes" id="UP000254000"/>
    </source>
</evidence>
<dbReference type="EMBL" id="PPTS01000003">
    <property type="protein sequence ID" value="RDB65689.1"/>
    <property type="molecule type" value="Genomic_DNA"/>
</dbReference>
<dbReference type="PANTHER" id="PTHR39673">
    <property type="entry name" value="TUNGSTEN FORMYLMETHANOFURAN DEHYDROGENASE, SUBUNIT C (FWDC)"/>
    <property type="match status" value="1"/>
</dbReference>
<evidence type="ECO:0000313" key="2">
    <source>
        <dbReference type="EMBL" id="RDB65689.1"/>
    </source>
</evidence>
<dbReference type="RefSeq" id="WP_015538688.1">
    <property type="nucleotide sequence ID" value="NZ_CATZRW010000037.1"/>
</dbReference>
<dbReference type="OrthoDB" id="9803192at2"/>
<dbReference type="Gene3D" id="2.160.20.60">
    <property type="entry name" value="Glutamate synthase, alpha subunit, C-terminal domain"/>
    <property type="match status" value="1"/>
</dbReference>
<sequence length="243" mass="26035">MMGKRVSVTLGTEHFTEANETVRDALLRADTVVVREAFAQRYLGCAMPTGKTLEIHGVPGNDLACYLDGGRIEVFGNAQDQVGNTMDGGCIVVHGRCGDAAGYGMRGGQIFVRDGCGWRVGIHMKQFEDKRPAIVIGGDAGSFLGEYLAGGVIVLLGKPGRHLATGMHGGVIYLKHRIADDEVSEGLVQEPVDEADRALIRSLLERYNGFFAADLGAPVDATGEGFFRLRPATARPYASMYAN</sequence>
<dbReference type="InterPro" id="IPR002489">
    <property type="entry name" value="Glu_synth_asu_C"/>
</dbReference>
<organism evidence="2 3">
    <name type="scientific">Gordonibacter pamelaeae</name>
    <dbReference type="NCBI Taxonomy" id="471189"/>
    <lineage>
        <taxon>Bacteria</taxon>
        <taxon>Bacillati</taxon>
        <taxon>Actinomycetota</taxon>
        <taxon>Coriobacteriia</taxon>
        <taxon>Eggerthellales</taxon>
        <taxon>Eggerthellaceae</taxon>
        <taxon>Gordonibacter</taxon>
    </lineage>
</organism>
<accession>A0A369M485</accession>
<keyword evidence="3" id="KW-1185">Reference proteome</keyword>
<gene>
    <name evidence="2" type="ORF">C1877_06130</name>
</gene>
<comment type="caution">
    <text evidence="2">The sequence shown here is derived from an EMBL/GenBank/DDBJ whole genome shotgun (WGS) entry which is preliminary data.</text>
</comment>
<reference evidence="2 3" key="1">
    <citation type="journal article" date="2018" name="Elife">
        <title>Discovery and characterization of a prevalent human gut bacterial enzyme sufficient for the inactivation of a family of plant toxins.</title>
        <authorList>
            <person name="Koppel N."/>
            <person name="Bisanz J.E."/>
            <person name="Pandelia M.E."/>
            <person name="Turnbaugh P.J."/>
            <person name="Balskus E.P."/>
        </authorList>
    </citation>
    <scope>NUCLEOTIDE SEQUENCE [LARGE SCALE GENOMIC DNA]</scope>
    <source>
        <strain evidence="2 3">3C</strain>
    </source>
</reference>
<proteinExistence type="predicted"/>
<dbReference type="AlphaFoldDB" id="A0A369M485"/>